<organism evidence="2 3">
    <name type="scientific">Sorangium cellulosum So0157-2</name>
    <dbReference type="NCBI Taxonomy" id="1254432"/>
    <lineage>
        <taxon>Bacteria</taxon>
        <taxon>Pseudomonadati</taxon>
        <taxon>Myxococcota</taxon>
        <taxon>Polyangia</taxon>
        <taxon>Polyangiales</taxon>
        <taxon>Polyangiaceae</taxon>
        <taxon>Sorangium</taxon>
    </lineage>
</organism>
<reference evidence="2 3" key="1">
    <citation type="journal article" date="2013" name="Sci. Rep.">
        <title>Extraordinary expansion of a Sorangium cellulosum genome from an alkaline milieu.</title>
        <authorList>
            <person name="Han K."/>
            <person name="Li Z.F."/>
            <person name="Peng R."/>
            <person name="Zhu L.P."/>
            <person name="Zhou T."/>
            <person name="Wang L.G."/>
            <person name="Li S.G."/>
            <person name="Zhang X.B."/>
            <person name="Hu W."/>
            <person name="Wu Z.H."/>
            <person name="Qin N."/>
            <person name="Li Y.Z."/>
        </authorList>
    </citation>
    <scope>NUCLEOTIDE SEQUENCE [LARGE SCALE GENOMIC DNA]</scope>
    <source>
        <strain evidence="2 3">So0157-2</strain>
    </source>
</reference>
<evidence type="ECO:0000256" key="1">
    <source>
        <dbReference type="SAM" id="MobiDB-lite"/>
    </source>
</evidence>
<evidence type="ECO:0000313" key="3">
    <source>
        <dbReference type="Proteomes" id="UP000014803"/>
    </source>
</evidence>
<protein>
    <submittedName>
        <fullName evidence="2">Uncharacterized protein</fullName>
    </submittedName>
</protein>
<accession>S4XL61</accession>
<dbReference type="EMBL" id="CP003969">
    <property type="protein sequence ID" value="AGP33211.1"/>
    <property type="molecule type" value="Genomic_DNA"/>
</dbReference>
<gene>
    <name evidence="2" type="ORF">SCE1572_01055</name>
</gene>
<feature type="compositionally biased region" description="Low complexity" evidence="1">
    <location>
        <begin position="17"/>
        <end position="31"/>
    </location>
</feature>
<dbReference type="HOGENOM" id="CLU_3398509_0_0_7"/>
<sequence>MSPALLDLKDVTPTGKASRSSVASSSEKAIA</sequence>
<dbReference type="Proteomes" id="UP000014803">
    <property type="component" value="Chromosome"/>
</dbReference>
<name>S4XL61_SORCE</name>
<dbReference type="STRING" id="1254432.SCE1572_01055"/>
<proteinExistence type="predicted"/>
<dbReference type="KEGG" id="scu:SCE1572_01055"/>
<evidence type="ECO:0000313" key="2">
    <source>
        <dbReference type="EMBL" id="AGP33211.1"/>
    </source>
</evidence>
<feature type="region of interest" description="Disordered" evidence="1">
    <location>
        <begin position="1"/>
        <end position="31"/>
    </location>
</feature>
<dbReference type="AlphaFoldDB" id="S4XL61"/>